<sequence length="465" mass="51968">MYFPQRMQTHKTPRGLTTVLYCHSSCLRCKKRSIPKSRHGPCNRHLSLQSLPRLHSSSSAEKNTAAYHKLAPLKQADLLTLEDLPGLRKFFSTTLEAAKFPFSPKLKPGSDNLDSPMCTSSDDCTCTRPSPRYVMAVAVAWTTVFMIAALNNARWGMGKDIWDVPLEPNIFPAFLLCRLISSVAFCLATGFAKGSILLFYLRIFPTRKMRYIVWILFGFTVGYSVASAIVNVFSCDPVEASWRIEYATTARCINRGHFYYTQAALGILTDIATVVTPLPMLKTLRLPMRQKVGAGLVLTVGAFVCIISIVRFKTLFDLADDDNLTRDTKPALLLCVLELNFSIIGGNFPTLRPFSRNIFPRLRGGSGSACGWWSKYYARSERMSGVMRREARVRGSGAGASLWNLEFGFGNVEAFDNHAIGASSLHRDRAGRDSGEQILMAGREQRQEEHHEEHTRQRRANPHGG</sequence>
<feature type="region of interest" description="Disordered" evidence="6">
    <location>
        <begin position="439"/>
        <end position="465"/>
    </location>
</feature>
<evidence type="ECO:0000256" key="6">
    <source>
        <dbReference type="SAM" id="MobiDB-lite"/>
    </source>
</evidence>
<evidence type="ECO:0000256" key="4">
    <source>
        <dbReference type="ARBA" id="ARBA00023136"/>
    </source>
</evidence>
<evidence type="ECO:0000256" key="3">
    <source>
        <dbReference type="ARBA" id="ARBA00022989"/>
    </source>
</evidence>
<feature type="compositionally biased region" description="Basic and acidic residues" evidence="6">
    <location>
        <begin position="443"/>
        <end position="455"/>
    </location>
</feature>
<evidence type="ECO:0000259" key="8">
    <source>
        <dbReference type="Pfam" id="PF20684"/>
    </source>
</evidence>
<gene>
    <name evidence="9" type="ORF">OOU_Y34scaffold00413g2</name>
</gene>
<comment type="subcellular location">
    <subcellularLocation>
        <location evidence="1">Membrane</location>
        <topology evidence="1">Multi-pass membrane protein</topology>
    </subcellularLocation>
</comment>
<feature type="transmembrane region" description="Helical" evidence="7">
    <location>
        <begin position="170"/>
        <end position="199"/>
    </location>
</feature>
<dbReference type="Proteomes" id="UP000011086">
    <property type="component" value="Unassembled WGS sequence"/>
</dbReference>
<dbReference type="PANTHER" id="PTHR33048">
    <property type="entry name" value="PTH11-LIKE INTEGRAL MEMBRANE PROTEIN (AFU_ORTHOLOGUE AFUA_5G11245)"/>
    <property type="match status" value="1"/>
</dbReference>
<keyword evidence="3 7" id="KW-1133">Transmembrane helix</keyword>
<name>A0AA97P242_PYRO3</name>
<evidence type="ECO:0000256" key="5">
    <source>
        <dbReference type="ARBA" id="ARBA00038359"/>
    </source>
</evidence>
<reference evidence="9" key="1">
    <citation type="journal article" date="2012" name="PLoS Genet.">
        <title>Comparative analysis of the genomes of two field isolates of the rice blast fungus Magnaporthe oryzae.</title>
        <authorList>
            <person name="Xue M."/>
            <person name="Yang J."/>
            <person name="Li Z."/>
            <person name="Hu S."/>
            <person name="Yao N."/>
            <person name="Dean R.A."/>
            <person name="Zhao W."/>
            <person name="Shen M."/>
            <person name="Zhang H."/>
            <person name="Li C."/>
            <person name="Liu L."/>
            <person name="Cao L."/>
            <person name="Xu X."/>
            <person name="Xing Y."/>
            <person name="Hsiang T."/>
            <person name="Zhang Z."/>
            <person name="Xu J.R."/>
            <person name="Peng Y.L."/>
        </authorList>
    </citation>
    <scope>NUCLEOTIDE SEQUENCE</scope>
    <source>
        <strain evidence="9">Y34</strain>
    </source>
</reference>
<dbReference type="InterPro" id="IPR052337">
    <property type="entry name" value="SAT4-like"/>
</dbReference>
<feature type="compositionally biased region" description="Basic residues" evidence="6">
    <location>
        <begin position="456"/>
        <end position="465"/>
    </location>
</feature>
<keyword evidence="4 7" id="KW-0472">Membrane</keyword>
<evidence type="ECO:0000256" key="2">
    <source>
        <dbReference type="ARBA" id="ARBA00022692"/>
    </source>
</evidence>
<dbReference type="Pfam" id="PF20684">
    <property type="entry name" value="Fung_rhodopsin"/>
    <property type="match status" value="1"/>
</dbReference>
<organism evidence="9">
    <name type="scientific">Pyricularia oryzae (strain Y34)</name>
    <name type="common">Rice blast fungus</name>
    <name type="synonym">Magnaporthe oryzae</name>
    <dbReference type="NCBI Taxonomy" id="1143189"/>
    <lineage>
        <taxon>Eukaryota</taxon>
        <taxon>Fungi</taxon>
        <taxon>Dikarya</taxon>
        <taxon>Ascomycota</taxon>
        <taxon>Pezizomycotina</taxon>
        <taxon>Sordariomycetes</taxon>
        <taxon>Sordariomycetidae</taxon>
        <taxon>Magnaporthales</taxon>
        <taxon>Pyriculariaceae</taxon>
        <taxon>Pyricularia</taxon>
    </lineage>
</organism>
<accession>A0AA97P242</accession>
<dbReference type="PANTHER" id="PTHR33048:SF47">
    <property type="entry name" value="INTEGRAL MEMBRANE PROTEIN-RELATED"/>
    <property type="match status" value="1"/>
</dbReference>
<evidence type="ECO:0000256" key="7">
    <source>
        <dbReference type="SAM" id="Phobius"/>
    </source>
</evidence>
<feature type="transmembrane region" description="Helical" evidence="7">
    <location>
        <begin position="211"/>
        <end position="233"/>
    </location>
</feature>
<evidence type="ECO:0000256" key="1">
    <source>
        <dbReference type="ARBA" id="ARBA00004141"/>
    </source>
</evidence>
<feature type="transmembrane region" description="Helical" evidence="7">
    <location>
        <begin position="133"/>
        <end position="150"/>
    </location>
</feature>
<protein>
    <recommendedName>
        <fullName evidence="8">Rhodopsin domain-containing protein</fullName>
    </recommendedName>
</protein>
<keyword evidence="2 7" id="KW-0812">Transmembrane</keyword>
<evidence type="ECO:0000313" key="9">
    <source>
        <dbReference type="EMBL" id="ELQ40625.1"/>
    </source>
</evidence>
<comment type="similarity">
    <text evidence="5">Belongs to the SAT4 family.</text>
</comment>
<dbReference type="InterPro" id="IPR049326">
    <property type="entry name" value="Rhodopsin_dom_fungi"/>
</dbReference>
<feature type="transmembrane region" description="Helical" evidence="7">
    <location>
        <begin position="292"/>
        <end position="311"/>
    </location>
</feature>
<dbReference type="GO" id="GO:0016020">
    <property type="term" value="C:membrane"/>
    <property type="evidence" value="ECO:0007669"/>
    <property type="project" value="UniProtKB-SubCell"/>
</dbReference>
<dbReference type="AlphaFoldDB" id="A0AA97P242"/>
<feature type="transmembrane region" description="Helical" evidence="7">
    <location>
        <begin position="259"/>
        <end position="280"/>
    </location>
</feature>
<dbReference type="EMBL" id="JH793754">
    <property type="protein sequence ID" value="ELQ40625.1"/>
    <property type="molecule type" value="Genomic_DNA"/>
</dbReference>
<proteinExistence type="inferred from homology"/>
<feature type="domain" description="Rhodopsin" evidence="8">
    <location>
        <begin position="134"/>
        <end position="355"/>
    </location>
</feature>